<feature type="domain" description="Homing endonuclease LAGLIDADG" evidence="1">
    <location>
        <begin position="121"/>
        <end position="204"/>
    </location>
</feature>
<dbReference type="SUPFAM" id="SSF55608">
    <property type="entry name" value="Homing endonucleases"/>
    <property type="match status" value="1"/>
</dbReference>
<keyword evidence="2" id="KW-0934">Plastid</keyword>
<reference evidence="2" key="1">
    <citation type="journal article" date="2017" name="Sci. Rep.">
        <title>Divergent copies of the large inverted repeat in the chloroplast genomes of ulvophycean green algae.</title>
        <authorList>
            <person name="Turmel M."/>
            <person name="Otis C."/>
            <person name="Lemieux C."/>
        </authorList>
    </citation>
    <scope>NUCLEOTIDE SEQUENCE</scope>
</reference>
<dbReference type="RefSeq" id="YP_009367458.1">
    <property type="nucleotide sequence ID" value="NC_034709.1"/>
</dbReference>
<dbReference type="GeneID" id="32884147"/>
<dbReference type="GO" id="GO:0004519">
    <property type="term" value="F:endonuclease activity"/>
    <property type="evidence" value="ECO:0007669"/>
    <property type="project" value="UniProtKB-KW"/>
</dbReference>
<dbReference type="Gene3D" id="3.10.28.10">
    <property type="entry name" value="Homing endonucleases"/>
    <property type="match status" value="2"/>
</dbReference>
<keyword evidence="2" id="KW-0150">Chloroplast</keyword>
<keyword evidence="2" id="KW-0378">Hydrolase</keyword>
<evidence type="ECO:0000259" key="1">
    <source>
        <dbReference type="Pfam" id="PF03161"/>
    </source>
</evidence>
<dbReference type="EMBL" id="KY407656">
    <property type="protein sequence ID" value="ARK14449.1"/>
    <property type="molecule type" value="Genomic_DNA"/>
</dbReference>
<dbReference type="InterPro" id="IPR027434">
    <property type="entry name" value="Homing_endonucl"/>
</dbReference>
<keyword evidence="2" id="KW-0540">Nuclease</keyword>
<feature type="domain" description="Homing endonuclease LAGLIDADG" evidence="1">
    <location>
        <begin position="15"/>
        <end position="96"/>
    </location>
</feature>
<dbReference type="EMBL" id="KY407656">
    <property type="protein sequence ID" value="ARK14451.1"/>
    <property type="molecule type" value="Genomic_DNA"/>
</dbReference>
<geneLocation type="chloroplast" evidence="2"/>
<organism evidence="2">
    <name type="scientific">Sarcinofilum mucosum</name>
    <name type="common">Green alga</name>
    <name type="synonym">Pseudoschizomeris mucosa</name>
    <dbReference type="NCBI Taxonomy" id="141643"/>
    <lineage>
        <taxon>Eukaryota</taxon>
        <taxon>Viridiplantae</taxon>
        <taxon>Chlorophyta</taxon>
        <taxon>core chlorophytes</taxon>
        <taxon>Ulvophyceae</taxon>
        <taxon>OUU clade</taxon>
        <taxon>Ulotrichales</taxon>
        <taxon>Sarcinofilaceae</taxon>
        <taxon>Sarcinofilum</taxon>
    </lineage>
</organism>
<dbReference type="RefSeq" id="YP_009367481.1">
    <property type="nucleotide sequence ID" value="NC_034709.1"/>
</dbReference>
<keyword evidence="2" id="KW-0255">Endonuclease</keyword>
<evidence type="ECO:0000313" key="2">
    <source>
        <dbReference type="EMBL" id="ARK14449.1"/>
    </source>
</evidence>
<protein>
    <submittedName>
        <fullName evidence="2">Putative LAGLIDADG homing endonuclease</fullName>
    </submittedName>
</protein>
<dbReference type="InterPro" id="IPR004860">
    <property type="entry name" value="LAGLIDADG_dom"/>
</dbReference>
<dbReference type="GeneID" id="32884152"/>
<name>A0A1W6EGD2_SARMC</name>
<accession>A0A1W6EGD2</accession>
<proteinExistence type="predicted"/>
<sequence>MALDTLILSKEEEAVFLGNLLGDGHIQKRGNSYRTKIQHSIHQKEYVLWKYEKLKRLCDKNHLPKAVTTKNSTQENFLFYLNSGLYLEKYHSLFYKPYFWKAGAPDIVQNTPSSPQNKIRYQKVITQALIEALPRDPLLLAVWFLDDGSCRQDVFSGRIATQSFTLEEQHLLQDYLKQGFGINTQLVLHNRIKRQYYISIPSSKNQFANFVDLIKPVVEKIPDLKYKIKNPRND</sequence>
<gene>
    <name evidence="2" type="primary">orf234</name>
</gene>
<dbReference type="AlphaFoldDB" id="A0A1W6EGD2"/>
<dbReference type="Pfam" id="PF03161">
    <property type="entry name" value="LAGLIDADG_2"/>
    <property type="match status" value="2"/>
</dbReference>